<evidence type="ECO:0000256" key="2">
    <source>
        <dbReference type="ARBA" id="ARBA00022898"/>
    </source>
</evidence>
<comment type="pathway">
    <text evidence="3">Amino-acid biosynthesis; L-methionine biosynthesis via de novo pathway; L-homocysteine from O-succinyl-L-homoserine: step 1/1.</text>
</comment>
<dbReference type="CDD" id="cd00614">
    <property type="entry name" value="CGS_like"/>
    <property type="match status" value="1"/>
</dbReference>
<dbReference type="GO" id="GO:0030170">
    <property type="term" value="F:pyridoxal phosphate binding"/>
    <property type="evidence" value="ECO:0007669"/>
    <property type="project" value="UniProtKB-UniRule"/>
</dbReference>
<dbReference type="GO" id="GO:0019346">
    <property type="term" value="P:transsulfuration"/>
    <property type="evidence" value="ECO:0007669"/>
    <property type="project" value="InterPro"/>
</dbReference>
<evidence type="ECO:0000313" key="8">
    <source>
        <dbReference type="Proteomes" id="UP000388235"/>
    </source>
</evidence>
<dbReference type="Proteomes" id="UP000388235">
    <property type="component" value="Chromosome"/>
</dbReference>
<proteinExistence type="inferred from homology"/>
<feature type="modified residue" description="N6-(pyridoxal phosphate)lysine" evidence="3 4">
    <location>
        <position position="217"/>
    </location>
</feature>
<dbReference type="Pfam" id="PF01053">
    <property type="entry name" value="Cys_Met_Meta_PP"/>
    <property type="match status" value="1"/>
</dbReference>
<dbReference type="PANTHER" id="PTHR11808">
    <property type="entry name" value="TRANS-SULFURATION ENZYME FAMILY MEMBER"/>
    <property type="match status" value="1"/>
</dbReference>
<evidence type="ECO:0000256" key="6">
    <source>
        <dbReference type="SAM" id="MobiDB-lite"/>
    </source>
</evidence>
<comment type="cofactor">
    <cofactor evidence="1 3 5">
        <name>pyridoxal 5'-phosphate</name>
        <dbReference type="ChEBI" id="CHEBI:597326"/>
    </cofactor>
</comment>
<dbReference type="GO" id="GO:0071266">
    <property type="term" value="P:'de novo' L-methionine biosynthetic process"/>
    <property type="evidence" value="ECO:0007669"/>
    <property type="project" value="UniProtKB-UniRule"/>
</dbReference>
<dbReference type="HAMAP" id="MF_02056">
    <property type="entry name" value="MetZ"/>
    <property type="match status" value="1"/>
</dbReference>
<dbReference type="OrthoDB" id="9805807at2"/>
<feature type="region of interest" description="Disordered" evidence="6">
    <location>
        <begin position="1"/>
        <end position="30"/>
    </location>
</feature>
<organism evidence="7 8">
    <name type="scientific">Litorivicinus lipolyticus</name>
    <dbReference type="NCBI Taxonomy" id="418701"/>
    <lineage>
        <taxon>Bacteria</taxon>
        <taxon>Pseudomonadati</taxon>
        <taxon>Pseudomonadota</taxon>
        <taxon>Gammaproteobacteria</taxon>
        <taxon>Oceanospirillales</taxon>
        <taxon>Litorivicinaceae</taxon>
        <taxon>Litorivicinus</taxon>
    </lineage>
</organism>
<dbReference type="PROSITE" id="PS00868">
    <property type="entry name" value="CYS_MET_METAB_PP"/>
    <property type="match status" value="1"/>
</dbReference>
<dbReference type="GO" id="GO:0016765">
    <property type="term" value="F:transferase activity, transferring alkyl or aryl (other than methyl) groups"/>
    <property type="evidence" value="ECO:0007669"/>
    <property type="project" value="UniProtKB-UniRule"/>
</dbReference>
<dbReference type="GO" id="GO:0005737">
    <property type="term" value="C:cytoplasm"/>
    <property type="evidence" value="ECO:0007669"/>
    <property type="project" value="TreeGrafter"/>
</dbReference>
<dbReference type="RefSeq" id="WP_153713250.1">
    <property type="nucleotide sequence ID" value="NZ_CP045871.1"/>
</dbReference>
<dbReference type="SUPFAM" id="SSF53383">
    <property type="entry name" value="PLP-dependent transferases"/>
    <property type="match status" value="1"/>
</dbReference>
<keyword evidence="2 3" id="KW-0663">Pyridoxal phosphate</keyword>
<dbReference type="Gene3D" id="3.40.640.10">
    <property type="entry name" value="Type I PLP-dependent aspartate aminotransferase-like (Major domain)"/>
    <property type="match status" value="1"/>
</dbReference>
<dbReference type="InterPro" id="IPR000277">
    <property type="entry name" value="Cys/Met-Metab_PyrdxlP-dep_enz"/>
</dbReference>
<dbReference type="GO" id="GO:0016846">
    <property type="term" value="F:carbon-sulfur lyase activity"/>
    <property type="evidence" value="ECO:0007669"/>
    <property type="project" value="TreeGrafter"/>
</dbReference>
<evidence type="ECO:0000256" key="5">
    <source>
        <dbReference type="RuleBase" id="RU362118"/>
    </source>
</evidence>
<evidence type="ECO:0000256" key="3">
    <source>
        <dbReference type="HAMAP-Rule" id="MF_02056"/>
    </source>
</evidence>
<protein>
    <recommendedName>
        <fullName evidence="3">O-succinylhomoserine sulfhydrylase</fullName>
        <shortName evidence="3">OSH sulfhydrylase</shortName>
        <shortName evidence="3">OSHS sulfhydrylase</shortName>
        <ecNumber evidence="3">2.5.1.-</ecNumber>
    </recommendedName>
</protein>
<dbReference type="InterPro" id="IPR015424">
    <property type="entry name" value="PyrdxlP-dep_Trfase"/>
</dbReference>
<dbReference type="PIRSF" id="PIRSF001434">
    <property type="entry name" value="CGS"/>
    <property type="match status" value="1"/>
</dbReference>
<dbReference type="InterPro" id="IPR054542">
    <property type="entry name" value="Cys_met_metab_PP"/>
</dbReference>
<keyword evidence="3" id="KW-0808">Transferase</keyword>
<dbReference type="UniPathway" id="UPA00051">
    <property type="reaction ID" value="UER00449"/>
</dbReference>
<dbReference type="Gene3D" id="3.90.1150.10">
    <property type="entry name" value="Aspartate Aminotransferase, domain 1"/>
    <property type="match status" value="1"/>
</dbReference>
<comment type="similarity">
    <text evidence="3">Belongs to the trans-sulfuration enzymes family. MetZ subfamily.</text>
</comment>
<dbReference type="EC" id="2.5.1.-" evidence="3"/>
<keyword evidence="3" id="KW-0486">Methionine biosynthesis</keyword>
<dbReference type="InterPro" id="IPR015421">
    <property type="entry name" value="PyrdxlP-dep_Trfase_major"/>
</dbReference>
<dbReference type="NCBIfam" id="NF006003">
    <property type="entry name" value="PRK08133.1"/>
    <property type="match status" value="1"/>
</dbReference>
<gene>
    <name evidence="3" type="primary">metZ</name>
    <name evidence="7" type="ORF">GH975_03835</name>
</gene>
<dbReference type="InterPro" id="IPR015422">
    <property type="entry name" value="PyrdxlP-dep_Trfase_small"/>
</dbReference>
<reference evidence="7 8" key="1">
    <citation type="submission" date="2019-11" db="EMBL/GenBank/DDBJ databases">
        <authorList>
            <person name="Khan S.A."/>
            <person name="Jeon C.O."/>
            <person name="Chun B.H."/>
        </authorList>
    </citation>
    <scope>NUCLEOTIDE SEQUENCE [LARGE SCALE GENOMIC DNA]</scope>
    <source>
        <strain evidence="7 8">IMCC 1097</strain>
    </source>
</reference>
<comment type="function">
    <text evidence="3">Catalyzes the formation of L-homocysteine from O-succinyl-L-homoserine (OSHS) and hydrogen sulfide.</text>
</comment>
<sequence>MSDRDQAQQAATAAGDFRTQAVRGGHRRSDEAEHAEAMFMTSSFCFPNAEAAKAAFVDDSGDNVYSRFDNPTVQAFEQRLAMLEGGERCIATASGMAATLALGMALLQAGDKVVCSQAVFGSTLNLWSKYFGKFGVEVVTVDPFDLDAWRAAIDGRTKIAYLETPTNPRCEIVDIRAVADIAHAKGAKLVVDNCFCTPALQRPLELGADIVSHSATKFLDGQGRAVGGALVGSHADLEPVYLFMRSGGPTMSAFNAWVFLKGLETLDIRLRAQSETAMAVATWLTTQPRVKQVYYAGLASHPGYALAKAQQSGFGAVLSFEVEGGQAGAWSVIDATELVSLTGNLGDTRTTITHPSTTTHGRLTEAQRQAAGIESGLIRVSVGLESAADLTADLAKGLAGLAG</sequence>
<dbReference type="GO" id="GO:0071268">
    <property type="term" value="P:homocysteine biosynthetic process"/>
    <property type="evidence" value="ECO:0007669"/>
    <property type="project" value="InterPro"/>
</dbReference>
<comment type="catalytic activity">
    <reaction evidence="3">
        <text>O-succinyl-L-homoserine + hydrogen sulfide = L-homocysteine + succinate</text>
        <dbReference type="Rhea" id="RHEA:27826"/>
        <dbReference type="ChEBI" id="CHEBI:29919"/>
        <dbReference type="ChEBI" id="CHEBI:30031"/>
        <dbReference type="ChEBI" id="CHEBI:57661"/>
        <dbReference type="ChEBI" id="CHEBI:58199"/>
    </reaction>
</comment>
<evidence type="ECO:0000256" key="4">
    <source>
        <dbReference type="PIRSR" id="PIRSR001434-2"/>
    </source>
</evidence>
<dbReference type="AlphaFoldDB" id="A0A5Q2QCK4"/>
<accession>A0A5Q2QCK4</accession>
<dbReference type="NCBIfam" id="TIGR01325">
    <property type="entry name" value="O_suc_HS_sulf"/>
    <property type="match status" value="1"/>
</dbReference>
<dbReference type="EMBL" id="CP045871">
    <property type="protein sequence ID" value="QGG79746.1"/>
    <property type="molecule type" value="Genomic_DNA"/>
</dbReference>
<dbReference type="FunFam" id="3.40.640.10:FF:000046">
    <property type="entry name" value="Cystathionine gamma-lyase"/>
    <property type="match status" value="1"/>
</dbReference>
<dbReference type="InterPro" id="IPR006234">
    <property type="entry name" value="O-succ-hSer_sulfhydrylase"/>
</dbReference>
<keyword evidence="3" id="KW-0028">Amino-acid biosynthesis</keyword>
<comment type="subunit">
    <text evidence="3">Homotetramer.</text>
</comment>
<dbReference type="PANTHER" id="PTHR11808:SF80">
    <property type="entry name" value="CYSTATHIONINE GAMMA-LYASE"/>
    <property type="match status" value="1"/>
</dbReference>
<evidence type="ECO:0000256" key="1">
    <source>
        <dbReference type="ARBA" id="ARBA00001933"/>
    </source>
</evidence>
<evidence type="ECO:0000313" key="7">
    <source>
        <dbReference type="EMBL" id="QGG79746.1"/>
    </source>
</evidence>
<name>A0A5Q2QCK4_9GAMM</name>
<keyword evidence="8" id="KW-1185">Reference proteome</keyword>
<dbReference type="KEGG" id="llp:GH975_03835"/>